<accession>A0A382M824</accession>
<gene>
    <name evidence="1" type="ORF">METZ01_LOCUS298008</name>
</gene>
<evidence type="ECO:0000313" key="1">
    <source>
        <dbReference type="EMBL" id="SVC45154.1"/>
    </source>
</evidence>
<organism evidence="1">
    <name type="scientific">marine metagenome</name>
    <dbReference type="NCBI Taxonomy" id="408172"/>
    <lineage>
        <taxon>unclassified sequences</taxon>
        <taxon>metagenomes</taxon>
        <taxon>ecological metagenomes</taxon>
    </lineage>
</organism>
<proteinExistence type="predicted"/>
<dbReference type="EMBL" id="UINC01091966">
    <property type="protein sequence ID" value="SVC45154.1"/>
    <property type="molecule type" value="Genomic_DNA"/>
</dbReference>
<sequence length="51" mass="6260">MEHEVEVEAWEGHLPTYSKEEYVKKNKEFLTDLWMKTMWPEHILVKPEKSK</sequence>
<name>A0A382M824_9ZZZZ</name>
<dbReference type="AlphaFoldDB" id="A0A382M824"/>
<protein>
    <submittedName>
        <fullName evidence="1">Uncharacterized protein</fullName>
    </submittedName>
</protein>
<reference evidence="1" key="1">
    <citation type="submission" date="2018-05" db="EMBL/GenBank/DDBJ databases">
        <authorList>
            <person name="Lanie J.A."/>
            <person name="Ng W.-L."/>
            <person name="Kazmierczak K.M."/>
            <person name="Andrzejewski T.M."/>
            <person name="Davidsen T.M."/>
            <person name="Wayne K.J."/>
            <person name="Tettelin H."/>
            <person name="Glass J.I."/>
            <person name="Rusch D."/>
            <person name="Podicherti R."/>
            <person name="Tsui H.-C.T."/>
            <person name="Winkler M.E."/>
        </authorList>
    </citation>
    <scope>NUCLEOTIDE SEQUENCE</scope>
</reference>